<dbReference type="AlphaFoldDB" id="A0A845MCZ5"/>
<dbReference type="Gene3D" id="2.60.120.1140">
    <property type="entry name" value="Protein of unknown function DUF192"/>
    <property type="match status" value="1"/>
</dbReference>
<protein>
    <submittedName>
        <fullName evidence="1">DUF192 domain-containing protein</fullName>
    </submittedName>
</protein>
<dbReference type="RefSeq" id="WP_161337481.1">
    <property type="nucleotide sequence ID" value="NZ_JBHSDG010000002.1"/>
</dbReference>
<sequence>MMDRVKKHGGRVVFAALVLILVAATAVAQGATERLIVKTADRLLELQVEIADDSAERSRGLMHREMLPPMQGMLFDFNKTVAITMWMKNTKIPLDMFFVDGRGKILYIKENSEPFSIELISADKPARAVLEVNGGFARENSVGVGDMLLHRLFENK</sequence>
<evidence type="ECO:0000313" key="1">
    <source>
        <dbReference type="EMBL" id="MZR21067.1"/>
    </source>
</evidence>
<dbReference type="Proteomes" id="UP000445696">
    <property type="component" value="Unassembled WGS sequence"/>
</dbReference>
<organism evidence="1 2">
    <name type="scientific">Sneathiella chungangensis</name>
    <dbReference type="NCBI Taxonomy" id="1418234"/>
    <lineage>
        <taxon>Bacteria</taxon>
        <taxon>Pseudomonadati</taxon>
        <taxon>Pseudomonadota</taxon>
        <taxon>Alphaproteobacteria</taxon>
        <taxon>Sneathiellales</taxon>
        <taxon>Sneathiellaceae</taxon>
        <taxon>Sneathiella</taxon>
    </lineage>
</organism>
<comment type="caution">
    <text evidence="1">The sequence shown here is derived from an EMBL/GenBank/DDBJ whole genome shotgun (WGS) entry which is preliminary data.</text>
</comment>
<dbReference type="InterPro" id="IPR038695">
    <property type="entry name" value="Saro_0823-like_sf"/>
</dbReference>
<proteinExistence type="predicted"/>
<dbReference type="PANTHER" id="PTHR37953">
    <property type="entry name" value="UPF0127 PROTEIN MJ1496"/>
    <property type="match status" value="1"/>
</dbReference>
<keyword evidence="2" id="KW-1185">Reference proteome</keyword>
<dbReference type="EMBL" id="WTVA01000001">
    <property type="protein sequence ID" value="MZR21067.1"/>
    <property type="molecule type" value="Genomic_DNA"/>
</dbReference>
<accession>A0A845MCZ5</accession>
<dbReference type="Pfam" id="PF02643">
    <property type="entry name" value="DUF192"/>
    <property type="match status" value="1"/>
</dbReference>
<dbReference type="InterPro" id="IPR003795">
    <property type="entry name" value="DUF192"/>
</dbReference>
<evidence type="ECO:0000313" key="2">
    <source>
        <dbReference type="Proteomes" id="UP000445696"/>
    </source>
</evidence>
<dbReference type="OrthoDB" id="9808290at2"/>
<gene>
    <name evidence="1" type="ORF">GQF03_01855</name>
</gene>
<name>A0A845MCZ5_9PROT</name>
<reference evidence="1 2" key="1">
    <citation type="journal article" date="2014" name="Int. J. Syst. Evol. Microbiol.">
        <title>Sneathiella chungangensis sp. nov., isolated from a marine sand, and emended description of the genus Sneathiella.</title>
        <authorList>
            <person name="Siamphan C."/>
            <person name="Kim H."/>
            <person name="Lee J.S."/>
            <person name="Kim W."/>
        </authorList>
    </citation>
    <scope>NUCLEOTIDE SEQUENCE [LARGE SCALE GENOMIC DNA]</scope>
    <source>
        <strain evidence="1 2">KCTC 32476</strain>
    </source>
</reference>
<dbReference type="PANTHER" id="PTHR37953:SF1">
    <property type="entry name" value="UPF0127 PROTEIN MJ1496"/>
    <property type="match status" value="1"/>
</dbReference>